<reference evidence="2" key="1">
    <citation type="submission" date="2023-03" db="EMBL/GenBank/DDBJ databases">
        <title>Massive genome expansion in bonnet fungi (Mycena s.s.) driven by repeated elements and novel gene families across ecological guilds.</title>
        <authorList>
            <consortium name="Lawrence Berkeley National Laboratory"/>
            <person name="Harder C.B."/>
            <person name="Miyauchi S."/>
            <person name="Viragh M."/>
            <person name="Kuo A."/>
            <person name="Thoen E."/>
            <person name="Andreopoulos B."/>
            <person name="Lu D."/>
            <person name="Skrede I."/>
            <person name="Drula E."/>
            <person name="Henrissat B."/>
            <person name="Morin E."/>
            <person name="Kohler A."/>
            <person name="Barry K."/>
            <person name="LaButti K."/>
            <person name="Morin E."/>
            <person name="Salamov A."/>
            <person name="Lipzen A."/>
            <person name="Mereny Z."/>
            <person name="Hegedus B."/>
            <person name="Baldrian P."/>
            <person name="Stursova M."/>
            <person name="Weitz H."/>
            <person name="Taylor A."/>
            <person name="Grigoriev I.V."/>
            <person name="Nagy L.G."/>
            <person name="Martin F."/>
            <person name="Kauserud H."/>
        </authorList>
    </citation>
    <scope>NUCLEOTIDE SEQUENCE</scope>
    <source>
        <strain evidence="2">CBHHK188m</strain>
    </source>
</reference>
<accession>A0AAD7HPR6</accession>
<dbReference type="Proteomes" id="UP001215280">
    <property type="component" value="Unassembled WGS sequence"/>
</dbReference>
<sequence length="240" mass="24846">MNPPTAQRFLFTIGNGLQAAQLVSINVIVSQDGRLRLDVRSEDESSTLTPSRSAVIDTSGRGDANPPVGPSPSSVSNPIVPSASHPPGFSPTASSSPDVAEAPSTPHLSSGLPPVYSAGTPPPAYSNDIPPSMPTSLPAAVATQPALPVPPVAPGLVAIQLSSTAAPNVPVQAPTQMATRLRGRARPTRRRVARHFPVPPPVVAGPGFLSALVTFGLDMLPVKRRPESNDGGRDAKRRRL</sequence>
<evidence type="ECO:0000256" key="1">
    <source>
        <dbReference type="SAM" id="MobiDB-lite"/>
    </source>
</evidence>
<gene>
    <name evidence="2" type="ORF">DFH07DRAFT_854010</name>
</gene>
<feature type="compositionally biased region" description="Low complexity" evidence="1">
    <location>
        <begin position="71"/>
        <end position="83"/>
    </location>
</feature>
<keyword evidence="3" id="KW-1185">Reference proteome</keyword>
<feature type="region of interest" description="Disordered" evidence="1">
    <location>
        <begin position="40"/>
        <end position="131"/>
    </location>
</feature>
<protein>
    <submittedName>
        <fullName evidence="2">Uncharacterized protein</fullName>
    </submittedName>
</protein>
<evidence type="ECO:0000313" key="3">
    <source>
        <dbReference type="Proteomes" id="UP001215280"/>
    </source>
</evidence>
<dbReference type="EMBL" id="JARJLG010000228">
    <property type="protein sequence ID" value="KAJ7725424.1"/>
    <property type="molecule type" value="Genomic_DNA"/>
</dbReference>
<proteinExistence type="predicted"/>
<organism evidence="2 3">
    <name type="scientific">Mycena maculata</name>
    <dbReference type="NCBI Taxonomy" id="230809"/>
    <lineage>
        <taxon>Eukaryota</taxon>
        <taxon>Fungi</taxon>
        <taxon>Dikarya</taxon>
        <taxon>Basidiomycota</taxon>
        <taxon>Agaricomycotina</taxon>
        <taxon>Agaricomycetes</taxon>
        <taxon>Agaricomycetidae</taxon>
        <taxon>Agaricales</taxon>
        <taxon>Marasmiineae</taxon>
        <taxon>Mycenaceae</taxon>
        <taxon>Mycena</taxon>
    </lineage>
</organism>
<dbReference type="AlphaFoldDB" id="A0AAD7HPR6"/>
<evidence type="ECO:0000313" key="2">
    <source>
        <dbReference type="EMBL" id="KAJ7725424.1"/>
    </source>
</evidence>
<name>A0AAD7HPR6_9AGAR</name>
<comment type="caution">
    <text evidence="2">The sequence shown here is derived from an EMBL/GenBank/DDBJ whole genome shotgun (WGS) entry which is preliminary data.</text>
</comment>